<comment type="pathway">
    <text evidence="2">Lipid metabolism; sphingolipid metabolism.</text>
</comment>
<dbReference type="InterPro" id="IPR045022">
    <property type="entry name" value="KDSR-like"/>
</dbReference>
<dbReference type="InterPro" id="IPR002347">
    <property type="entry name" value="SDR_fam"/>
</dbReference>
<dbReference type="KEGG" id="nvi:100121162"/>
<evidence type="ECO:0000256" key="8">
    <source>
        <dbReference type="ARBA" id="ARBA00022919"/>
    </source>
</evidence>
<dbReference type="CTD" id="2531"/>
<dbReference type="PANTHER" id="PTHR43550:SF3">
    <property type="entry name" value="3-KETODIHYDROSPHINGOSINE REDUCTASE"/>
    <property type="match status" value="1"/>
</dbReference>
<evidence type="ECO:0000256" key="6">
    <source>
        <dbReference type="ARBA" id="ARBA00022824"/>
    </source>
</evidence>
<dbReference type="SUPFAM" id="SSF51735">
    <property type="entry name" value="NAD(P)-binding Rossmann-fold domains"/>
    <property type="match status" value="1"/>
</dbReference>
<dbReference type="SMR" id="A0A7M7Q502"/>
<dbReference type="PRINTS" id="PR00081">
    <property type="entry name" value="GDHRDH"/>
</dbReference>
<dbReference type="CDD" id="cd08939">
    <property type="entry name" value="KDSR-like_SDR_c"/>
    <property type="match status" value="1"/>
</dbReference>
<keyword evidence="15" id="KW-0812">Transmembrane</keyword>
<evidence type="ECO:0000256" key="11">
    <source>
        <dbReference type="ARBA" id="ARBA00026112"/>
    </source>
</evidence>
<evidence type="ECO:0000256" key="7">
    <source>
        <dbReference type="ARBA" id="ARBA00022857"/>
    </source>
</evidence>
<dbReference type="AlphaFoldDB" id="A0A7M7Q502"/>
<keyword evidence="17" id="KW-1185">Reference proteome</keyword>
<evidence type="ECO:0000256" key="2">
    <source>
        <dbReference type="ARBA" id="ARBA00004760"/>
    </source>
</evidence>
<dbReference type="GO" id="GO:0047560">
    <property type="term" value="F:3-dehydrosphinganine reductase activity"/>
    <property type="evidence" value="ECO:0007669"/>
    <property type="project" value="UniProtKB-EC"/>
</dbReference>
<comment type="subcellular location">
    <subcellularLocation>
        <location evidence="1">Endoplasmic reticulum</location>
    </subcellularLocation>
</comment>
<dbReference type="InParanoid" id="A0A7M7Q502"/>
<evidence type="ECO:0000313" key="17">
    <source>
        <dbReference type="Proteomes" id="UP000002358"/>
    </source>
</evidence>
<comment type="function">
    <text evidence="12">Catalyzes the reduction of 3'-oxosphinganine (3-ketodihydrosphingosine/KDS) to sphinganine (dihydrosphingosine/DHS), the second step of de novo sphingolipid biosynthesis.</text>
</comment>
<dbReference type="GO" id="GO:0030148">
    <property type="term" value="P:sphingolipid biosynthetic process"/>
    <property type="evidence" value="ECO:0007669"/>
    <property type="project" value="InterPro"/>
</dbReference>
<keyword evidence="9" id="KW-0560">Oxidoreductase</keyword>
<dbReference type="FunFam" id="3.40.50.720:FF:000165">
    <property type="entry name" value="3-ketodihydrosphingosine reductase"/>
    <property type="match status" value="1"/>
</dbReference>
<organism evidence="16 17">
    <name type="scientific">Nasonia vitripennis</name>
    <name type="common">Parasitic wasp</name>
    <dbReference type="NCBI Taxonomy" id="7425"/>
    <lineage>
        <taxon>Eukaryota</taxon>
        <taxon>Metazoa</taxon>
        <taxon>Ecdysozoa</taxon>
        <taxon>Arthropoda</taxon>
        <taxon>Hexapoda</taxon>
        <taxon>Insecta</taxon>
        <taxon>Pterygota</taxon>
        <taxon>Neoptera</taxon>
        <taxon>Endopterygota</taxon>
        <taxon>Hymenoptera</taxon>
        <taxon>Apocrita</taxon>
        <taxon>Proctotrupomorpha</taxon>
        <taxon>Chalcidoidea</taxon>
        <taxon>Pteromalidae</taxon>
        <taxon>Pteromalinae</taxon>
        <taxon>Nasonia</taxon>
    </lineage>
</organism>
<dbReference type="RefSeq" id="XP_031779959.1">
    <property type="nucleotide sequence ID" value="XM_031924099.2"/>
</dbReference>
<dbReference type="EnsemblMetazoa" id="XM_031924099">
    <property type="protein sequence ID" value="XP_031779959"/>
    <property type="gene ID" value="LOC100121162"/>
</dbReference>
<proteinExistence type="inferred from homology"/>
<evidence type="ECO:0000256" key="5">
    <source>
        <dbReference type="ARBA" id="ARBA00022741"/>
    </source>
</evidence>
<feature type="transmembrane region" description="Helical" evidence="15">
    <location>
        <begin position="319"/>
        <end position="339"/>
    </location>
</feature>
<name>A0A7M7Q502_NASVI</name>
<dbReference type="PRINTS" id="PR00080">
    <property type="entry name" value="SDRFAMILY"/>
</dbReference>
<keyword evidence="15" id="KW-0472">Membrane</keyword>
<keyword evidence="15" id="KW-1133">Transmembrane helix</keyword>
<dbReference type="PANTHER" id="PTHR43550">
    <property type="entry name" value="3-KETODIHYDROSPHINGOSINE REDUCTASE"/>
    <property type="match status" value="1"/>
</dbReference>
<evidence type="ECO:0000256" key="13">
    <source>
        <dbReference type="ARBA" id="ARBA00048930"/>
    </source>
</evidence>
<dbReference type="OrthoDB" id="37659at2759"/>
<evidence type="ECO:0000313" key="16">
    <source>
        <dbReference type="EnsemblMetazoa" id="XP_031779959"/>
    </source>
</evidence>
<evidence type="ECO:0000256" key="12">
    <source>
        <dbReference type="ARBA" id="ARBA00044737"/>
    </source>
</evidence>
<comment type="similarity">
    <text evidence="4 14">Belongs to the short-chain dehydrogenases/reductases (SDR) family.</text>
</comment>
<keyword evidence="10" id="KW-0443">Lipid metabolism</keyword>
<dbReference type="GeneID" id="100121162"/>
<comment type="pathway">
    <text evidence="3">Sphingolipid metabolism.</text>
</comment>
<dbReference type="Proteomes" id="UP000002358">
    <property type="component" value="Chromosome 2"/>
</dbReference>
<sequence>MFWVGFNCVFWFLGNALYGLLAFSLLLLCILSVVFFYEAIRSIVKKNLNKESLQNGALHNKHVVITGGSSGIGKAFAILAAREGANVTIASRTREKLQLARDEIIEARRSKDQWVDHLVLDVSSSSFERIQRAFDQLERQRGPCDLLVNCAGTAACSKIEDTEEDILKYLIDLNFIGSYNCTKAVVPSMKRRKEGKIVLVSSQAGLLGIFGFSAYSATKFALRGLAESLAMELTPYNVSVTLSLPPDTDTPGFAEEEKSKPLETKLISESAALVQPEEVAEKLLKDTLDGKFFSIIGFESFILTTLCSGMSPYGSLSELLLQSVLMGPLRMISAFYLYSFEKIVKRCMKERESHKKSE</sequence>
<dbReference type="GO" id="GO:0005789">
    <property type="term" value="C:endoplasmic reticulum membrane"/>
    <property type="evidence" value="ECO:0007669"/>
    <property type="project" value="TreeGrafter"/>
</dbReference>
<protein>
    <recommendedName>
        <fullName evidence="11">3-dehydrosphinganine reductase</fullName>
        <ecNumber evidence="11">1.1.1.102</ecNumber>
    </recommendedName>
</protein>
<reference evidence="16" key="1">
    <citation type="submission" date="2021-01" db="UniProtKB">
        <authorList>
            <consortium name="EnsemblMetazoa"/>
        </authorList>
    </citation>
    <scope>IDENTIFICATION</scope>
</reference>
<evidence type="ECO:0000256" key="15">
    <source>
        <dbReference type="SAM" id="Phobius"/>
    </source>
</evidence>
<evidence type="ECO:0000256" key="4">
    <source>
        <dbReference type="ARBA" id="ARBA00006484"/>
    </source>
</evidence>
<dbReference type="InterPro" id="IPR036291">
    <property type="entry name" value="NAD(P)-bd_dom_sf"/>
</dbReference>
<feature type="transmembrane region" description="Helical" evidence="15">
    <location>
        <begin position="16"/>
        <end position="37"/>
    </location>
</feature>
<evidence type="ECO:0000256" key="14">
    <source>
        <dbReference type="RuleBase" id="RU000363"/>
    </source>
</evidence>
<dbReference type="InterPro" id="IPR020904">
    <property type="entry name" value="Sc_DH/Rdtase_CS"/>
</dbReference>
<comment type="catalytic activity">
    <reaction evidence="13">
        <text>sphinganine + NADP(+) = 3-oxosphinganine + NADPH + H(+)</text>
        <dbReference type="Rhea" id="RHEA:22640"/>
        <dbReference type="ChEBI" id="CHEBI:15378"/>
        <dbReference type="ChEBI" id="CHEBI:57783"/>
        <dbReference type="ChEBI" id="CHEBI:57817"/>
        <dbReference type="ChEBI" id="CHEBI:58299"/>
        <dbReference type="ChEBI" id="CHEBI:58349"/>
        <dbReference type="EC" id="1.1.1.102"/>
    </reaction>
    <physiologicalReaction direction="right-to-left" evidence="13">
        <dbReference type="Rhea" id="RHEA:22642"/>
    </physiologicalReaction>
</comment>
<dbReference type="Gene3D" id="3.40.50.720">
    <property type="entry name" value="NAD(P)-binding Rossmann-like Domain"/>
    <property type="match status" value="1"/>
</dbReference>
<keyword evidence="8" id="KW-0746">Sphingolipid metabolism</keyword>
<dbReference type="GO" id="GO:0006666">
    <property type="term" value="P:3-keto-sphinganine metabolic process"/>
    <property type="evidence" value="ECO:0007669"/>
    <property type="project" value="InterPro"/>
</dbReference>
<dbReference type="FunCoup" id="A0A7M7Q502">
    <property type="interactions" value="941"/>
</dbReference>
<keyword evidence="7" id="KW-0521">NADP</keyword>
<keyword evidence="5" id="KW-0547">Nucleotide-binding</keyword>
<dbReference type="PROSITE" id="PS00061">
    <property type="entry name" value="ADH_SHORT"/>
    <property type="match status" value="1"/>
</dbReference>
<dbReference type="GO" id="GO:0000166">
    <property type="term" value="F:nucleotide binding"/>
    <property type="evidence" value="ECO:0007669"/>
    <property type="project" value="UniProtKB-KW"/>
</dbReference>
<dbReference type="Pfam" id="PF00106">
    <property type="entry name" value="adh_short"/>
    <property type="match status" value="1"/>
</dbReference>
<evidence type="ECO:0000256" key="3">
    <source>
        <dbReference type="ARBA" id="ARBA00004991"/>
    </source>
</evidence>
<evidence type="ECO:0000256" key="9">
    <source>
        <dbReference type="ARBA" id="ARBA00023002"/>
    </source>
</evidence>
<evidence type="ECO:0000256" key="10">
    <source>
        <dbReference type="ARBA" id="ARBA00023098"/>
    </source>
</evidence>
<evidence type="ECO:0000256" key="1">
    <source>
        <dbReference type="ARBA" id="ARBA00004240"/>
    </source>
</evidence>
<accession>A0A7M7Q502</accession>
<dbReference type="EC" id="1.1.1.102" evidence="11"/>
<keyword evidence="6" id="KW-0256">Endoplasmic reticulum</keyword>